<reference evidence="1 2" key="1">
    <citation type="submission" date="2019-06" db="EMBL/GenBank/DDBJ databases">
        <title>WGS assembly of Gossypium darwinii.</title>
        <authorList>
            <person name="Chen Z.J."/>
            <person name="Sreedasyam A."/>
            <person name="Ando A."/>
            <person name="Song Q."/>
            <person name="De L."/>
            <person name="Hulse-Kemp A."/>
            <person name="Ding M."/>
            <person name="Ye W."/>
            <person name="Kirkbride R."/>
            <person name="Jenkins J."/>
            <person name="Plott C."/>
            <person name="Lovell J."/>
            <person name="Lin Y.-M."/>
            <person name="Vaughn R."/>
            <person name="Liu B."/>
            <person name="Li W."/>
            <person name="Simpson S."/>
            <person name="Scheffler B."/>
            <person name="Saski C."/>
            <person name="Grover C."/>
            <person name="Hu G."/>
            <person name="Conover J."/>
            <person name="Carlson J."/>
            <person name="Shu S."/>
            <person name="Boston L."/>
            <person name="Williams M."/>
            <person name="Peterson D."/>
            <person name="Mcgee K."/>
            <person name="Jones D."/>
            <person name="Wendel J."/>
            <person name="Stelly D."/>
            <person name="Grimwood J."/>
            <person name="Schmutz J."/>
        </authorList>
    </citation>
    <scope>NUCLEOTIDE SEQUENCE [LARGE SCALE GENOMIC DNA]</scope>
    <source>
        <strain evidence="1">1808015.09</strain>
    </source>
</reference>
<name>A0A5D2G5F9_GOSDA</name>
<dbReference type="EMBL" id="CM017693">
    <property type="protein sequence ID" value="TYH12970.1"/>
    <property type="molecule type" value="Genomic_DNA"/>
</dbReference>
<protein>
    <submittedName>
        <fullName evidence="1">Uncharacterized protein</fullName>
    </submittedName>
</protein>
<evidence type="ECO:0000313" key="2">
    <source>
        <dbReference type="Proteomes" id="UP000323506"/>
    </source>
</evidence>
<organism evidence="1 2">
    <name type="scientific">Gossypium darwinii</name>
    <name type="common">Darwin's cotton</name>
    <name type="synonym">Gossypium barbadense var. darwinii</name>
    <dbReference type="NCBI Taxonomy" id="34276"/>
    <lineage>
        <taxon>Eukaryota</taxon>
        <taxon>Viridiplantae</taxon>
        <taxon>Streptophyta</taxon>
        <taxon>Embryophyta</taxon>
        <taxon>Tracheophyta</taxon>
        <taxon>Spermatophyta</taxon>
        <taxon>Magnoliopsida</taxon>
        <taxon>eudicotyledons</taxon>
        <taxon>Gunneridae</taxon>
        <taxon>Pentapetalae</taxon>
        <taxon>rosids</taxon>
        <taxon>malvids</taxon>
        <taxon>Malvales</taxon>
        <taxon>Malvaceae</taxon>
        <taxon>Malvoideae</taxon>
        <taxon>Gossypium</taxon>
    </lineage>
</organism>
<dbReference type="Proteomes" id="UP000323506">
    <property type="component" value="Chromosome A06"/>
</dbReference>
<sequence length="67" mass="8035">MRKGFKTFFLFFLKCSHPLFPFPKTIRRKKRTPKAITIIRLTPRPEQITLHHYNSMEINMCALLLES</sequence>
<evidence type="ECO:0000313" key="1">
    <source>
        <dbReference type="EMBL" id="TYH12970.1"/>
    </source>
</evidence>
<keyword evidence="2" id="KW-1185">Reference proteome</keyword>
<dbReference type="AlphaFoldDB" id="A0A5D2G5F9"/>
<accession>A0A5D2G5F9</accession>
<proteinExistence type="predicted"/>
<gene>
    <name evidence="1" type="ORF">ES288_A06G107800v1</name>
</gene>